<evidence type="ECO:0000256" key="4">
    <source>
        <dbReference type="ARBA" id="ARBA00017099"/>
    </source>
</evidence>
<evidence type="ECO:0000259" key="7">
    <source>
        <dbReference type="Pfam" id="PF04321"/>
    </source>
</evidence>
<dbReference type="CDD" id="cd05254">
    <property type="entry name" value="dTDP_HR_like_SDR_e"/>
    <property type="match status" value="1"/>
</dbReference>
<feature type="domain" description="RmlD-like substrate binding" evidence="7">
    <location>
        <begin position="1"/>
        <end position="290"/>
    </location>
</feature>
<dbReference type="Gene3D" id="3.40.50.720">
    <property type="entry name" value="NAD(P)-binding Rossmann-like Domain"/>
    <property type="match status" value="1"/>
</dbReference>
<evidence type="ECO:0000256" key="5">
    <source>
        <dbReference type="ARBA" id="ARBA00048200"/>
    </source>
</evidence>
<dbReference type="GO" id="GO:0008831">
    <property type="term" value="F:dTDP-4-dehydrorhamnose reductase activity"/>
    <property type="evidence" value="ECO:0007669"/>
    <property type="project" value="UniProtKB-EC"/>
</dbReference>
<dbReference type="InterPro" id="IPR036291">
    <property type="entry name" value="NAD(P)-bd_dom_sf"/>
</dbReference>
<dbReference type="EC" id="1.1.1.133" evidence="3 6"/>
<organism evidence="8 9">
    <name type="scientific">Aureimonas glaciei</name>
    <dbReference type="NCBI Taxonomy" id="1776957"/>
    <lineage>
        <taxon>Bacteria</taxon>
        <taxon>Pseudomonadati</taxon>
        <taxon>Pseudomonadota</taxon>
        <taxon>Alphaproteobacteria</taxon>
        <taxon>Hyphomicrobiales</taxon>
        <taxon>Aurantimonadaceae</taxon>
        <taxon>Aureimonas</taxon>
    </lineage>
</organism>
<reference evidence="8" key="2">
    <citation type="submission" date="2020-09" db="EMBL/GenBank/DDBJ databases">
        <authorList>
            <person name="Sun Q."/>
            <person name="Zhou Y."/>
        </authorList>
    </citation>
    <scope>NUCLEOTIDE SEQUENCE</scope>
    <source>
        <strain evidence="8">CGMCC 1.15493</strain>
    </source>
</reference>
<dbReference type="PANTHER" id="PTHR10491:SF4">
    <property type="entry name" value="METHIONINE ADENOSYLTRANSFERASE 2 SUBUNIT BETA"/>
    <property type="match status" value="1"/>
</dbReference>
<comment type="similarity">
    <text evidence="2 6">Belongs to the dTDP-4-dehydrorhamnose reductase family.</text>
</comment>
<evidence type="ECO:0000313" key="8">
    <source>
        <dbReference type="EMBL" id="GGD14195.1"/>
    </source>
</evidence>
<comment type="caution">
    <text evidence="8">The sequence shown here is derived from an EMBL/GenBank/DDBJ whole genome shotgun (WGS) entry which is preliminary data.</text>
</comment>
<evidence type="ECO:0000256" key="3">
    <source>
        <dbReference type="ARBA" id="ARBA00012929"/>
    </source>
</evidence>
<evidence type="ECO:0000256" key="1">
    <source>
        <dbReference type="ARBA" id="ARBA00004781"/>
    </source>
</evidence>
<sequence>MRLLVIGRTGQVARALIDEAAKSGVALVAVGRPDLDLAQPASLVRAIDDARPDVVVNAGAYTAVDKAEAEPESAFAVNATGAGAIAAAAAAAGLPLIHLSTDYVFSGDKMTPYTEDDRPDPQSVYGRSKLQGEGAVALANPAHVILRTAWIHAPQGANFVRTMLRLAGERDAVSVVGDQRGTPTYAPDIAEAIFAVARRLAAPGDRRAWYGVFHMVATGETSWAGFAEAVFAASAARGGPSARVVPITTADYPTPARRPANSRLDASRFNAVFDHVLPSWQSGVERCVQACLGGPVGARTGADALPRPS</sequence>
<evidence type="ECO:0000256" key="6">
    <source>
        <dbReference type="RuleBase" id="RU364082"/>
    </source>
</evidence>
<dbReference type="InterPro" id="IPR029903">
    <property type="entry name" value="RmlD-like-bd"/>
</dbReference>
<dbReference type="AlphaFoldDB" id="A0A916XW18"/>
<evidence type="ECO:0000256" key="2">
    <source>
        <dbReference type="ARBA" id="ARBA00010944"/>
    </source>
</evidence>
<dbReference type="PANTHER" id="PTHR10491">
    <property type="entry name" value="DTDP-4-DEHYDRORHAMNOSE REDUCTASE"/>
    <property type="match status" value="1"/>
</dbReference>
<dbReference type="SUPFAM" id="SSF51735">
    <property type="entry name" value="NAD(P)-binding Rossmann-fold domains"/>
    <property type="match status" value="1"/>
</dbReference>
<keyword evidence="6" id="KW-0521">NADP</keyword>
<gene>
    <name evidence="8" type="ORF">GCM10011335_16210</name>
</gene>
<proteinExistence type="inferred from homology"/>
<reference evidence="8" key="1">
    <citation type="journal article" date="2014" name="Int. J. Syst. Evol. Microbiol.">
        <title>Complete genome sequence of Corynebacterium casei LMG S-19264T (=DSM 44701T), isolated from a smear-ripened cheese.</title>
        <authorList>
            <consortium name="US DOE Joint Genome Institute (JGI-PGF)"/>
            <person name="Walter F."/>
            <person name="Albersmeier A."/>
            <person name="Kalinowski J."/>
            <person name="Ruckert C."/>
        </authorList>
    </citation>
    <scope>NUCLEOTIDE SEQUENCE</scope>
    <source>
        <strain evidence="8">CGMCC 1.15493</strain>
    </source>
</reference>
<dbReference type="InterPro" id="IPR005913">
    <property type="entry name" value="dTDP_dehydrorham_reduct"/>
</dbReference>
<keyword evidence="9" id="KW-1185">Reference proteome</keyword>
<protein>
    <recommendedName>
        <fullName evidence="4 6">dTDP-4-dehydrorhamnose reductase</fullName>
        <ecNumber evidence="3 6">1.1.1.133</ecNumber>
    </recommendedName>
</protein>
<dbReference type="NCBIfam" id="TIGR01214">
    <property type="entry name" value="rmlD"/>
    <property type="match status" value="1"/>
</dbReference>
<accession>A0A916XW18</accession>
<dbReference type="Gene3D" id="3.90.25.10">
    <property type="entry name" value="UDP-galactose 4-epimerase, domain 1"/>
    <property type="match status" value="1"/>
</dbReference>
<comment type="function">
    <text evidence="6">Catalyzes the reduction of dTDP-6-deoxy-L-lyxo-4-hexulose to yield dTDP-L-rhamnose.</text>
</comment>
<evidence type="ECO:0000313" key="9">
    <source>
        <dbReference type="Proteomes" id="UP000613160"/>
    </source>
</evidence>
<name>A0A916XW18_9HYPH</name>
<comment type="cofactor">
    <cofactor evidence="6">
        <name>Mg(2+)</name>
        <dbReference type="ChEBI" id="CHEBI:18420"/>
    </cofactor>
    <text evidence="6">Binds 1 Mg(2+) ion per monomer.</text>
</comment>
<dbReference type="RefSeq" id="WP_188850329.1">
    <property type="nucleotide sequence ID" value="NZ_BMJJ01000003.1"/>
</dbReference>
<keyword evidence="6" id="KW-0560">Oxidoreductase</keyword>
<comment type="pathway">
    <text evidence="1 6">Carbohydrate biosynthesis; dTDP-L-rhamnose biosynthesis.</text>
</comment>
<comment type="catalytic activity">
    <reaction evidence="5 6">
        <text>dTDP-beta-L-rhamnose + NADP(+) = dTDP-4-dehydro-beta-L-rhamnose + NADPH + H(+)</text>
        <dbReference type="Rhea" id="RHEA:21796"/>
        <dbReference type="ChEBI" id="CHEBI:15378"/>
        <dbReference type="ChEBI" id="CHEBI:57510"/>
        <dbReference type="ChEBI" id="CHEBI:57783"/>
        <dbReference type="ChEBI" id="CHEBI:58349"/>
        <dbReference type="ChEBI" id="CHEBI:62830"/>
        <dbReference type="EC" id="1.1.1.133"/>
    </reaction>
</comment>
<dbReference type="Pfam" id="PF04321">
    <property type="entry name" value="RmlD_sub_bind"/>
    <property type="match status" value="1"/>
</dbReference>
<dbReference type="EMBL" id="BMJJ01000003">
    <property type="protein sequence ID" value="GGD14195.1"/>
    <property type="molecule type" value="Genomic_DNA"/>
</dbReference>
<dbReference type="Proteomes" id="UP000613160">
    <property type="component" value="Unassembled WGS sequence"/>
</dbReference>